<sequence>MRNQSILMLAGLAALIAALLAVGLELPPAAAAVLGALLVVPLPLALSRQPGLRLAAQREDNFAALAASPHPLLLLDAEGQLLAFSRGLHQLAALPPSAHRQPIQGLPAPWQSLIVELHAEAMRNGSSHRQQWLARADGQPALQIDVHCVQLCGVDASPQLLMTWTPLPRPEPALHDEGLPDLAERKRAFLQTLIDVIPQPVYIQRLEADGSHYLLVNEAFCASHNRSRESLIGSAAAELLDPLQANALLQEDRAIAAGSVVFREEQAVDASTGQERILIVSKQSCLSPEGGRVIVGTHFDITPWRLAEREVHQALDRERSLRERTQSFVQRIIDVIPYPVHVKDAHSRYLLVNEAFVRERGCSRAELLGHDPRQIARLMTDHKASAREEENLRAETSLREDRAVLAGETVIKEEHNHHSVTGEERFRTVFKCACEDIEGQPAIVTAMFDITKWSIAERELQQTLAREKSLRERTQAFIQRFIDVIPQPLYIKDAQSRYLMINEAFARELRRDRNSVIGHSSDELAPSAGIAADSAREDAAVLAGDVILCEKRDQPYSGAPARERIISKRLCLDVDGQPIIVGHHVDINALRAAEQELQDARPGPAPG</sequence>
<dbReference type="PANTHER" id="PTHR44757:SF2">
    <property type="entry name" value="BIOFILM ARCHITECTURE MAINTENANCE PROTEIN MBAA"/>
    <property type="match status" value="1"/>
</dbReference>
<evidence type="ECO:0000313" key="2">
    <source>
        <dbReference type="EMBL" id="NSL54190.1"/>
    </source>
</evidence>
<dbReference type="InterPro" id="IPR000014">
    <property type="entry name" value="PAS"/>
</dbReference>
<keyword evidence="3" id="KW-1185">Reference proteome</keyword>
<evidence type="ECO:0000313" key="3">
    <source>
        <dbReference type="Proteomes" id="UP000778523"/>
    </source>
</evidence>
<feature type="domain" description="PAS" evidence="1">
    <location>
        <begin position="325"/>
        <end position="369"/>
    </location>
</feature>
<proteinExistence type="predicted"/>
<dbReference type="InterPro" id="IPR052155">
    <property type="entry name" value="Biofilm_reg_signaling"/>
</dbReference>
<accession>A0ABX2IJF6</accession>
<evidence type="ECO:0000259" key="1">
    <source>
        <dbReference type="PROSITE" id="PS50112"/>
    </source>
</evidence>
<dbReference type="RefSeq" id="WP_170020697.1">
    <property type="nucleotide sequence ID" value="NZ_JABCSC020000001.1"/>
</dbReference>
<gene>
    <name evidence="2" type="ORF">HJ583_004060</name>
</gene>
<dbReference type="Pfam" id="PF08448">
    <property type="entry name" value="PAS_4"/>
    <property type="match status" value="3"/>
</dbReference>
<dbReference type="EMBL" id="JABCSC020000001">
    <property type="protein sequence ID" value="NSL54190.1"/>
    <property type="molecule type" value="Genomic_DNA"/>
</dbReference>
<reference evidence="2 3" key="1">
    <citation type="submission" date="2020-06" db="EMBL/GenBank/DDBJ databases">
        <title>Draft genome of Uliginosibacterium sp. IMCC34675.</title>
        <authorList>
            <person name="Song J."/>
        </authorList>
    </citation>
    <scope>NUCLEOTIDE SEQUENCE [LARGE SCALE GENOMIC DNA]</scope>
    <source>
        <strain evidence="2 3">IMCC34675</strain>
    </source>
</reference>
<dbReference type="SMART" id="SM00091">
    <property type="entry name" value="PAS"/>
    <property type="match status" value="4"/>
</dbReference>
<dbReference type="SUPFAM" id="SSF55785">
    <property type="entry name" value="PYP-like sensor domain (PAS domain)"/>
    <property type="match status" value="3"/>
</dbReference>
<comment type="caution">
    <text evidence="2">The sequence shown here is derived from an EMBL/GenBank/DDBJ whole genome shotgun (WGS) entry which is preliminary data.</text>
</comment>
<dbReference type="InterPro" id="IPR013656">
    <property type="entry name" value="PAS_4"/>
</dbReference>
<dbReference type="InterPro" id="IPR035965">
    <property type="entry name" value="PAS-like_dom_sf"/>
</dbReference>
<dbReference type="Gene3D" id="3.30.450.20">
    <property type="entry name" value="PAS domain"/>
    <property type="match status" value="3"/>
</dbReference>
<dbReference type="PROSITE" id="PS50112">
    <property type="entry name" value="PAS"/>
    <property type="match status" value="1"/>
</dbReference>
<dbReference type="Proteomes" id="UP000778523">
    <property type="component" value="Unassembled WGS sequence"/>
</dbReference>
<organism evidence="2 3">
    <name type="scientific">Uliginosibacterium aquaticum</name>
    <dbReference type="NCBI Taxonomy" id="2731212"/>
    <lineage>
        <taxon>Bacteria</taxon>
        <taxon>Pseudomonadati</taxon>
        <taxon>Pseudomonadota</taxon>
        <taxon>Betaproteobacteria</taxon>
        <taxon>Rhodocyclales</taxon>
        <taxon>Zoogloeaceae</taxon>
        <taxon>Uliginosibacterium</taxon>
    </lineage>
</organism>
<dbReference type="PANTHER" id="PTHR44757">
    <property type="entry name" value="DIGUANYLATE CYCLASE DGCP"/>
    <property type="match status" value="1"/>
</dbReference>
<name>A0ABX2IJF6_9RHOO</name>
<protein>
    <submittedName>
        <fullName evidence="2">PAS domain-containing protein</fullName>
    </submittedName>
</protein>